<dbReference type="PANTHER" id="PTHR31321">
    <property type="entry name" value="ACYL-COA THIOESTER HYDROLASE YBHC-RELATED"/>
    <property type="match status" value="1"/>
</dbReference>
<dbReference type="EC" id="3.1.1.11" evidence="5"/>
<protein>
    <recommendedName>
        <fullName evidence="5">Pectinesterase</fullName>
        <ecNumber evidence="5">3.1.1.11</ecNumber>
    </recommendedName>
</protein>
<comment type="similarity">
    <text evidence="1">Belongs to the pectinesterase family.</text>
</comment>
<keyword evidence="2 5" id="KW-0378">Hydrolase</keyword>
<sequence>MTGDAVDATAVLSRTGDAGGERHDPWVPWTVTDASPDEVIHPRDLQAAIDRAVVTGVRRHIRLTRGEGEGPVIVPRAAPPLTITAPDGARLSAAIDAQMPGAEYRRRFAGRFDGSPPPVRAVVDAICARDIITTHNSGVVRIEADDTTLRGLTVENTYACDRAAAAPEGAVPDARGRFAQGQHQAVALHVAGADRVHLEGLVLLSFQDTLYLQHPRPFSTARTYLTGCEIAGDVDFIFGQATAVFDRCRITSRGERGASTWVAAPATNIATPFGFVFDRCTFDDDGHIAAGGALLGRQWFEGVRTSPYRGDLDCRMADVSGQGTISCATLESVGKCRVQNSVLGAHLAGDPWGPWTGPDSARHRPVQRNRAEMAGLLGAWLAREGVTLPESAGPWLGVADCIRD</sequence>
<organism evidence="7 8">
    <name type="scientific">Palleronia abyssalis</name>
    <dbReference type="NCBI Taxonomy" id="1501240"/>
    <lineage>
        <taxon>Bacteria</taxon>
        <taxon>Pseudomonadati</taxon>
        <taxon>Pseudomonadota</taxon>
        <taxon>Alphaproteobacteria</taxon>
        <taxon>Rhodobacterales</taxon>
        <taxon>Roseobacteraceae</taxon>
        <taxon>Palleronia</taxon>
    </lineage>
</organism>
<dbReference type="UniPathway" id="UPA00545">
    <property type="reaction ID" value="UER00823"/>
</dbReference>
<proteinExistence type="inferred from homology"/>
<evidence type="ECO:0000259" key="6">
    <source>
        <dbReference type="Pfam" id="PF01095"/>
    </source>
</evidence>
<gene>
    <name evidence="7" type="primary">pemB</name>
    <name evidence="7" type="ORF">PAA8504_04016</name>
</gene>
<dbReference type="PROSITE" id="PS00503">
    <property type="entry name" value="PECTINESTERASE_2"/>
    <property type="match status" value="1"/>
</dbReference>
<dbReference type="Gene3D" id="2.160.20.10">
    <property type="entry name" value="Single-stranded right-handed beta-helix, Pectin lyase-like"/>
    <property type="match status" value="1"/>
</dbReference>
<feature type="domain" description="Pectinesterase catalytic" evidence="6">
    <location>
        <begin position="182"/>
        <end position="302"/>
    </location>
</feature>
<feature type="active site" evidence="4">
    <location>
        <position position="235"/>
    </location>
</feature>
<keyword evidence="8" id="KW-1185">Reference proteome</keyword>
<dbReference type="InterPro" id="IPR012334">
    <property type="entry name" value="Pectin_lyas_fold"/>
</dbReference>
<dbReference type="GO" id="GO:0045490">
    <property type="term" value="P:pectin catabolic process"/>
    <property type="evidence" value="ECO:0007669"/>
    <property type="project" value="UniProtKB-UniRule"/>
</dbReference>
<dbReference type="RefSeq" id="WP_108895870.1">
    <property type="nucleotide sequence ID" value="NZ_ONZF01000015.1"/>
</dbReference>
<evidence type="ECO:0000256" key="2">
    <source>
        <dbReference type="ARBA" id="ARBA00022801"/>
    </source>
</evidence>
<dbReference type="SUPFAM" id="SSF51126">
    <property type="entry name" value="Pectin lyase-like"/>
    <property type="match status" value="1"/>
</dbReference>
<comment type="catalytic activity">
    <reaction evidence="5">
        <text>[(1-&gt;4)-alpha-D-galacturonosyl methyl ester](n) + n H2O = [(1-&gt;4)-alpha-D-galacturonosyl](n) + n methanol + n H(+)</text>
        <dbReference type="Rhea" id="RHEA:22380"/>
        <dbReference type="Rhea" id="RHEA-COMP:14570"/>
        <dbReference type="Rhea" id="RHEA-COMP:14573"/>
        <dbReference type="ChEBI" id="CHEBI:15377"/>
        <dbReference type="ChEBI" id="CHEBI:15378"/>
        <dbReference type="ChEBI" id="CHEBI:17790"/>
        <dbReference type="ChEBI" id="CHEBI:140522"/>
        <dbReference type="ChEBI" id="CHEBI:140523"/>
        <dbReference type="EC" id="3.1.1.11"/>
    </reaction>
</comment>
<dbReference type="GO" id="GO:0030599">
    <property type="term" value="F:pectinesterase activity"/>
    <property type="evidence" value="ECO:0007669"/>
    <property type="project" value="UniProtKB-UniRule"/>
</dbReference>
<name>A0A2R8C190_9RHOB</name>
<keyword evidence="3 5" id="KW-0063">Aspartyl esterase</keyword>
<accession>A0A2R8C190</accession>
<dbReference type="GO" id="GO:0009279">
    <property type="term" value="C:cell outer membrane"/>
    <property type="evidence" value="ECO:0007669"/>
    <property type="project" value="TreeGrafter"/>
</dbReference>
<evidence type="ECO:0000313" key="7">
    <source>
        <dbReference type="EMBL" id="SPJ26160.1"/>
    </source>
</evidence>
<dbReference type="InterPro" id="IPR033131">
    <property type="entry name" value="Pectinesterase_Asp_AS"/>
</dbReference>
<evidence type="ECO:0000313" key="8">
    <source>
        <dbReference type="Proteomes" id="UP000244912"/>
    </source>
</evidence>
<dbReference type="EMBL" id="ONZF01000015">
    <property type="protein sequence ID" value="SPJ26160.1"/>
    <property type="molecule type" value="Genomic_DNA"/>
</dbReference>
<dbReference type="OrthoDB" id="191551at2"/>
<dbReference type="AlphaFoldDB" id="A0A2R8C190"/>
<dbReference type="InterPro" id="IPR000070">
    <property type="entry name" value="Pectinesterase_cat"/>
</dbReference>
<dbReference type="InterPro" id="IPR011050">
    <property type="entry name" value="Pectin_lyase_fold/virulence"/>
</dbReference>
<dbReference type="GO" id="GO:0042545">
    <property type="term" value="P:cell wall modification"/>
    <property type="evidence" value="ECO:0007669"/>
    <property type="project" value="UniProtKB-UniRule"/>
</dbReference>
<evidence type="ECO:0000256" key="1">
    <source>
        <dbReference type="ARBA" id="ARBA00008891"/>
    </source>
</evidence>
<dbReference type="Proteomes" id="UP000244912">
    <property type="component" value="Unassembled WGS sequence"/>
</dbReference>
<comment type="pathway">
    <text evidence="5">Glycan metabolism; pectin degradation; 2-dehydro-3-deoxy-D-gluconate from pectin: step 1/5.</text>
</comment>
<evidence type="ECO:0000256" key="4">
    <source>
        <dbReference type="PROSITE-ProRule" id="PRU10040"/>
    </source>
</evidence>
<reference evidence="7 8" key="1">
    <citation type="submission" date="2018-03" db="EMBL/GenBank/DDBJ databases">
        <authorList>
            <person name="Keele B.F."/>
        </authorList>
    </citation>
    <scope>NUCLEOTIDE SEQUENCE [LARGE SCALE GENOMIC DNA]</scope>
    <source>
        <strain evidence="7 8">CECT 8504</strain>
    </source>
</reference>
<dbReference type="PANTHER" id="PTHR31321:SF57">
    <property type="entry name" value="PECTINESTERASE 53-RELATED"/>
    <property type="match status" value="1"/>
</dbReference>
<evidence type="ECO:0000256" key="3">
    <source>
        <dbReference type="ARBA" id="ARBA00023085"/>
    </source>
</evidence>
<evidence type="ECO:0000256" key="5">
    <source>
        <dbReference type="RuleBase" id="RU000589"/>
    </source>
</evidence>
<dbReference type="Pfam" id="PF01095">
    <property type="entry name" value="Pectinesterase"/>
    <property type="match status" value="1"/>
</dbReference>